<name>A0A6B9G5S3_9HYPH</name>
<feature type="compositionally biased region" description="Basic residues" evidence="1">
    <location>
        <begin position="35"/>
        <end position="59"/>
    </location>
</feature>
<accession>A0A6B9G5S3</accession>
<gene>
    <name evidence="2" type="ORF">MMSR116_30170</name>
</gene>
<evidence type="ECO:0000256" key="1">
    <source>
        <dbReference type="SAM" id="MobiDB-lite"/>
    </source>
</evidence>
<evidence type="ECO:0000313" key="3">
    <source>
        <dbReference type="Proteomes" id="UP000012488"/>
    </source>
</evidence>
<organism evidence="2 3">
    <name type="scientific">Methylobacterium mesophilicum SR1.6/6</name>
    <dbReference type="NCBI Taxonomy" id="908290"/>
    <lineage>
        <taxon>Bacteria</taxon>
        <taxon>Pseudomonadati</taxon>
        <taxon>Pseudomonadota</taxon>
        <taxon>Alphaproteobacteria</taxon>
        <taxon>Hyphomicrobiales</taxon>
        <taxon>Methylobacteriaceae</taxon>
        <taxon>Methylobacterium</taxon>
    </lineage>
</organism>
<evidence type="ECO:0000313" key="2">
    <source>
        <dbReference type="EMBL" id="QGY06425.1"/>
    </source>
</evidence>
<dbReference type="AlphaFoldDB" id="A0A6B9G5S3"/>
<dbReference type="Proteomes" id="UP000012488">
    <property type="component" value="Chromosome"/>
</dbReference>
<protein>
    <submittedName>
        <fullName evidence="2">Uncharacterized protein</fullName>
    </submittedName>
</protein>
<feature type="region of interest" description="Disordered" evidence="1">
    <location>
        <begin position="1"/>
        <end position="59"/>
    </location>
</feature>
<dbReference type="EMBL" id="CP043538">
    <property type="protein sequence ID" value="QGY06425.1"/>
    <property type="molecule type" value="Genomic_DNA"/>
</dbReference>
<dbReference type="KEGG" id="mmes:MMSR116_30170"/>
<proteinExistence type="predicted"/>
<reference evidence="2 3" key="2">
    <citation type="journal article" date="2013" name="Genome Announc.">
        <title>Draft Genome Sequence of Methylobacterium mesophilicum Strain SR1.6/6, Isolated from Citrus sinensis.</title>
        <authorList>
            <person name="Marinho Almeida D."/>
            <person name="Dini-Andreote F."/>
            <person name="Camargo Neves A.A."/>
            <person name="Juca Ramos R.T."/>
            <person name="Andreote F.D."/>
            <person name="Carneiro A.R."/>
            <person name="Oliveira de Souza Lima A."/>
            <person name="Caracciolo Gomes de Sa P.H."/>
            <person name="Ribeiro Barbosa M.S."/>
            <person name="Araujo W.L."/>
            <person name="Silva A."/>
        </authorList>
    </citation>
    <scope>NUCLEOTIDE SEQUENCE [LARGE SCALE GENOMIC DNA]</scope>
    <source>
        <strain evidence="2 3">SR1.6/6</strain>
    </source>
</reference>
<sequence>MVLRPAGQPGRRAALTAPYSGRIQCPRRTSPGNALRHRPRRHQPDRRGPRRGRPRHHGG</sequence>
<reference evidence="2 3" key="1">
    <citation type="journal article" date="2012" name="Genet. Mol. Biol.">
        <title>Analysis of 16S rRNA and mxaF genes revealing insights into Methylobacterium niche-specific plant association.</title>
        <authorList>
            <person name="Dourado M.N."/>
            <person name="Andreote F.D."/>
            <person name="Dini-Andreote F."/>
            <person name="Conti R."/>
            <person name="Araujo J.M."/>
            <person name="Araujo W.L."/>
        </authorList>
    </citation>
    <scope>NUCLEOTIDE SEQUENCE [LARGE SCALE GENOMIC DNA]</scope>
    <source>
        <strain evidence="2 3">SR1.6/6</strain>
    </source>
</reference>